<dbReference type="Pfam" id="PF13517">
    <property type="entry name" value="FG-GAP_3"/>
    <property type="match status" value="1"/>
</dbReference>
<dbReference type="PANTHER" id="PTHR44103:SF1">
    <property type="entry name" value="PROPROTEIN CONVERTASE P"/>
    <property type="match status" value="1"/>
</dbReference>
<dbReference type="InterPro" id="IPR018763">
    <property type="entry name" value="DUF2334"/>
</dbReference>
<dbReference type="SUPFAM" id="SSF88713">
    <property type="entry name" value="Glycoside hydrolase/deacetylase"/>
    <property type="match status" value="1"/>
</dbReference>
<dbReference type="InterPro" id="IPR013517">
    <property type="entry name" value="FG-GAP"/>
</dbReference>
<evidence type="ECO:0000313" key="2">
    <source>
        <dbReference type="EMBL" id="MBD2861948.1"/>
    </source>
</evidence>
<organism evidence="2 3">
    <name type="scientific">Paenibacillus oceani</name>
    <dbReference type="NCBI Taxonomy" id="2772510"/>
    <lineage>
        <taxon>Bacteria</taxon>
        <taxon>Bacillati</taxon>
        <taxon>Bacillota</taxon>
        <taxon>Bacilli</taxon>
        <taxon>Bacillales</taxon>
        <taxon>Paenibacillaceae</taxon>
        <taxon>Paenibacillus</taxon>
    </lineage>
</organism>
<sequence length="646" mass="72587">MKRSLTALRPRSRILIAAAVVFVMLYMLHLESAVGNDNRPKQIMIRLEDVGPGGQYEGAEQLGKLRAVFTLLKERDIPYQIAVIPRWKNVLKDGTVYDVSIDQTDNEYARWFAALLHNAARSGAVIGMHGYTHQVGDTVRPDGYQESGIGDEFYVPDVAETLTTQFASRRVEEGAETLRRAGLFPYFWEAPHYRTLPEQDAVFRNYFGLHFQADVHQNANTLYTQYKTERNEGYGSSSLGAIYVPTPFSYIPYNRDSDIIMNQLDQSDKLPSFFYHPFLEFGHLLPVTDELGEPVLQDGLPLYRYPASDKSNLQKLLSRLRDKGYSFVPITDYIPFVPAHSVQVGTGMEGAVSAADVTGDGQADVVVWDRKNGQVTVKSGEFRGLRNESSGAPKVWCRLPYTKGDAWTLLDENGDGKADLWVMRTDGTLESYRSRGDSFVPGRSWKTGKPGWSSMYALKRNGGEWIIAGETADNNQLESFSFNKGELQPLAPRPWDRRLPVRLVAGDLDGDGNESLLIPFPHSSRWIELSPDETSRKWKRRVLQLDIPTGEDGTVKIGDFNGDGKTDILFWNREEKTFAVYRQTGPLQFELSSRMGPWGHSDGELLVCDMNGDGRQDVAELDDGQPYIDMALSFQTKKPPVPVKAP</sequence>
<gene>
    <name evidence="2" type="ORF">IDH45_08145</name>
</gene>
<dbReference type="RefSeq" id="WP_190926384.1">
    <property type="nucleotide sequence ID" value="NZ_JACXJA010000007.1"/>
</dbReference>
<proteinExistence type="predicted"/>
<dbReference type="SUPFAM" id="SSF69318">
    <property type="entry name" value="Integrin alpha N-terminal domain"/>
    <property type="match status" value="1"/>
</dbReference>
<reference evidence="2" key="1">
    <citation type="submission" date="2020-09" db="EMBL/GenBank/DDBJ databases">
        <title>A novel bacterium of genus Paenibacillus, isolated from South China Sea.</title>
        <authorList>
            <person name="Huang H."/>
            <person name="Mo K."/>
            <person name="Hu Y."/>
        </authorList>
    </citation>
    <scope>NUCLEOTIDE SEQUENCE</scope>
    <source>
        <strain evidence="2">IB182363</strain>
    </source>
</reference>
<dbReference type="Pfam" id="PF10096">
    <property type="entry name" value="DUF2334"/>
    <property type="match status" value="1"/>
</dbReference>
<dbReference type="AlphaFoldDB" id="A0A927GZ72"/>
<evidence type="ECO:0000313" key="3">
    <source>
        <dbReference type="Proteomes" id="UP000639396"/>
    </source>
</evidence>
<name>A0A927GZ72_9BACL</name>
<dbReference type="Gene3D" id="2.40.128.340">
    <property type="match status" value="1"/>
</dbReference>
<dbReference type="PANTHER" id="PTHR44103">
    <property type="entry name" value="PROPROTEIN CONVERTASE P"/>
    <property type="match status" value="1"/>
</dbReference>
<evidence type="ECO:0000256" key="1">
    <source>
        <dbReference type="ARBA" id="ARBA00022729"/>
    </source>
</evidence>
<dbReference type="InterPro" id="IPR028994">
    <property type="entry name" value="Integrin_alpha_N"/>
</dbReference>
<dbReference type="InterPro" id="IPR011330">
    <property type="entry name" value="Glyco_hydro/deAcase_b/a-brl"/>
</dbReference>
<accession>A0A927GZ72</accession>
<dbReference type="Proteomes" id="UP000639396">
    <property type="component" value="Unassembled WGS sequence"/>
</dbReference>
<protein>
    <submittedName>
        <fullName evidence="2">DUF2334 domain-containing protein</fullName>
    </submittedName>
</protein>
<comment type="caution">
    <text evidence="2">The sequence shown here is derived from an EMBL/GenBank/DDBJ whole genome shotgun (WGS) entry which is preliminary data.</text>
</comment>
<dbReference type="EMBL" id="JACXJA010000007">
    <property type="protein sequence ID" value="MBD2861948.1"/>
    <property type="molecule type" value="Genomic_DNA"/>
</dbReference>
<keyword evidence="3" id="KW-1185">Reference proteome</keyword>
<keyword evidence="1" id="KW-0732">Signal</keyword>
<dbReference type="GO" id="GO:0005975">
    <property type="term" value="P:carbohydrate metabolic process"/>
    <property type="evidence" value="ECO:0007669"/>
    <property type="project" value="InterPro"/>
</dbReference>